<accession>A0A210QEL9</accession>
<evidence type="ECO:0000256" key="8">
    <source>
        <dbReference type="SAM" id="Phobius"/>
    </source>
</evidence>
<evidence type="ECO:0000256" key="5">
    <source>
        <dbReference type="ARBA" id="ARBA00022989"/>
    </source>
</evidence>
<protein>
    <submittedName>
        <fullName evidence="9">Stimulated by retinoic acid gene 6-like protein</fullName>
    </submittedName>
</protein>
<sequence length="680" mass="76949">MVLKHSTERTDKMSFDFLSGFVEIRSFLAGDNDSAQDYDPPCKDVVAHQTFYLYLLAPAVLFTLMLAFTEKRFIKRDCCGGRPSLVHPQDVIGRSNRVSYAAAFGSIAFLCAGVIFEGTYAIDYTGPLYLKVFILLLSMVIYGIGYYPLFLSLSLDSIPGYIVGIIYAWFLTGMNFARTFNCNNPAAMDIGILVIRGLPEFLCQIYLCFSLPVRLILRIRRRNIVTSKDVQDEARSCYSGLHVRKIFEKPKPPKPEPESLVGKVVALIKSLPARLLYFNIPKFRYSGRVLSVFAVAFIILYKVTVEFIVAAISLFQFGDILLGLILNEVGLEAQPMEDETISTTREIVNLLFYILYALKGCVYTAVVCAFVLGCVLMLHSLCTYRMYLLESYKGNHEFLIPSEDSSNASKLVGFMRYAGYQVAYIGWGFFVQMIVLAVVSIVIATVVVLFQFGLGGWFIEKLHAIWPVLLTTLVVNFAQLLMARCAFLQKGGEFMALNNRRLFFITVYFMFFYNIFLGLVSCLLRILKAILIGAFFLPRLDHSTLPRRFQWFDPGFAAYCGFIYVESAHTNPVAITFVKMLKIETLTTKELGAGTTVTRAGRKVQESPAAVKYIPMTEKTVPTVDNMTAQRRSRQALFRWQVAYTLIRNPELLVRRKFDILRSLELLGELNKPTSKEDMV</sequence>
<feature type="transmembrane region" description="Helical" evidence="8">
    <location>
        <begin position="350"/>
        <end position="378"/>
    </location>
</feature>
<evidence type="ECO:0000256" key="7">
    <source>
        <dbReference type="ARBA" id="ARBA00023170"/>
    </source>
</evidence>
<feature type="transmembrane region" description="Helical" evidence="8">
    <location>
        <begin position="158"/>
        <end position="177"/>
    </location>
</feature>
<evidence type="ECO:0000256" key="3">
    <source>
        <dbReference type="ARBA" id="ARBA00022475"/>
    </source>
</evidence>
<evidence type="ECO:0000256" key="1">
    <source>
        <dbReference type="ARBA" id="ARBA00004651"/>
    </source>
</evidence>
<gene>
    <name evidence="9" type="ORF">KP79_PYT20381</name>
</gene>
<evidence type="ECO:0000256" key="6">
    <source>
        <dbReference type="ARBA" id="ARBA00023136"/>
    </source>
</evidence>
<name>A0A210QEL9_MIZYE</name>
<feature type="transmembrane region" description="Helical" evidence="8">
    <location>
        <begin position="462"/>
        <end position="482"/>
    </location>
</feature>
<comment type="subcellular location">
    <subcellularLocation>
        <location evidence="1">Cell membrane</location>
        <topology evidence="1">Multi-pass membrane protein</topology>
    </subcellularLocation>
</comment>
<proteinExistence type="predicted"/>
<dbReference type="STRING" id="6573.A0A210QEL9"/>
<feature type="transmembrane region" description="Helical" evidence="8">
    <location>
        <begin position="51"/>
        <end position="68"/>
    </location>
</feature>
<dbReference type="PANTHER" id="PTHR21444">
    <property type="entry name" value="COILED-COIL DOMAIN-CONTAINING PROTEIN 180"/>
    <property type="match status" value="1"/>
</dbReference>
<dbReference type="GO" id="GO:0005886">
    <property type="term" value="C:plasma membrane"/>
    <property type="evidence" value="ECO:0007669"/>
    <property type="project" value="UniProtKB-SubCell"/>
</dbReference>
<keyword evidence="5 8" id="KW-1133">Transmembrane helix</keyword>
<keyword evidence="10" id="KW-1185">Reference proteome</keyword>
<evidence type="ECO:0000256" key="4">
    <source>
        <dbReference type="ARBA" id="ARBA00022692"/>
    </source>
</evidence>
<feature type="transmembrane region" description="Helical" evidence="8">
    <location>
        <begin position="98"/>
        <end position="116"/>
    </location>
</feature>
<feature type="transmembrane region" description="Helical" evidence="8">
    <location>
        <begin position="285"/>
        <end position="301"/>
    </location>
</feature>
<keyword evidence="2" id="KW-0813">Transport</keyword>
<reference evidence="9 10" key="1">
    <citation type="journal article" date="2017" name="Nat. Ecol. Evol.">
        <title>Scallop genome provides insights into evolution of bilaterian karyotype and development.</title>
        <authorList>
            <person name="Wang S."/>
            <person name="Zhang J."/>
            <person name="Jiao W."/>
            <person name="Li J."/>
            <person name="Xun X."/>
            <person name="Sun Y."/>
            <person name="Guo X."/>
            <person name="Huan P."/>
            <person name="Dong B."/>
            <person name="Zhang L."/>
            <person name="Hu X."/>
            <person name="Sun X."/>
            <person name="Wang J."/>
            <person name="Zhao C."/>
            <person name="Wang Y."/>
            <person name="Wang D."/>
            <person name="Huang X."/>
            <person name="Wang R."/>
            <person name="Lv J."/>
            <person name="Li Y."/>
            <person name="Zhang Z."/>
            <person name="Liu B."/>
            <person name="Lu W."/>
            <person name="Hui Y."/>
            <person name="Liang J."/>
            <person name="Zhou Z."/>
            <person name="Hou R."/>
            <person name="Li X."/>
            <person name="Liu Y."/>
            <person name="Li H."/>
            <person name="Ning X."/>
            <person name="Lin Y."/>
            <person name="Zhao L."/>
            <person name="Xing Q."/>
            <person name="Dou J."/>
            <person name="Li Y."/>
            <person name="Mao J."/>
            <person name="Guo H."/>
            <person name="Dou H."/>
            <person name="Li T."/>
            <person name="Mu C."/>
            <person name="Jiang W."/>
            <person name="Fu Q."/>
            <person name="Fu X."/>
            <person name="Miao Y."/>
            <person name="Liu J."/>
            <person name="Yu Q."/>
            <person name="Li R."/>
            <person name="Liao H."/>
            <person name="Li X."/>
            <person name="Kong Y."/>
            <person name="Jiang Z."/>
            <person name="Chourrout D."/>
            <person name="Li R."/>
            <person name="Bao Z."/>
        </authorList>
    </citation>
    <scope>NUCLEOTIDE SEQUENCE [LARGE SCALE GENOMIC DNA]</scope>
    <source>
        <strain evidence="9 10">PY_sf001</strain>
    </source>
</reference>
<keyword evidence="6 8" id="KW-0472">Membrane</keyword>
<feature type="transmembrane region" description="Helical" evidence="8">
    <location>
        <begin position="128"/>
        <end position="151"/>
    </location>
</feature>
<feature type="transmembrane region" description="Helical" evidence="8">
    <location>
        <begin position="502"/>
        <end position="527"/>
    </location>
</feature>
<dbReference type="Pfam" id="PF14752">
    <property type="entry name" value="RBP_receptor"/>
    <property type="match status" value="1"/>
</dbReference>
<comment type="caution">
    <text evidence="9">The sequence shown here is derived from an EMBL/GenBank/DDBJ whole genome shotgun (WGS) entry which is preliminary data.</text>
</comment>
<evidence type="ECO:0000313" key="9">
    <source>
        <dbReference type="EMBL" id="OWF47184.1"/>
    </source>
</evidence>
<organism evidence="9 10">
    <name type="scientific">Mizuhopecten yessoensis</name>
    <name type="common">Japanese scallop</name>
    <name type="synonym">Patinopecten yessoensis</name>
    <dbReference type="NCBI Taxonomy" id="6573"/>
    <lineage>
        <taxon>Eukaryota</taxon>
        <taxon>Metazoa</taxon>
        <taxon>Spiralia</taxon>
        <taxon>Lophotrochozoa</taxon>
        <taxon>Mollusca</taxon>
        <taxon>Bivalvia</taxon>
        <taxon>Autobranchia</taxon>
        <taxon>Pteriomorphia</taxon>
        <taxon>Pectinida</taxon>
        <taxon>Pectinoidea</taxon>
        <taxon>Pectinidae</taxon>
        <taxon>Mizuhopecten</taxon>
    </lineage>
</organism>
<dbReference type="Proteomes" id="UP000242188">
    <property type="component" value="Unassembled WGS sequence"/>
</dbReference>
<dbReference type="InterPro" id="IPR026612">
    <property type="entry name" value="STRA6-like"/>
</dbReference>
<feature type="transmembrane region" description="Helical" evidence="8">
    <location>
        <begin position="197"/>
        <end position="217"/>
    </location>
</feature>
<dbReference type="EMBL" id="NEDP02004019">
    <property type="protein sequence ID" value="OWF47184.1"/>
    <property type="molecule type" value="Genomic_DNA"/>
</dbReference>
<keyword evidence="4 8" id="KW-0812">Transmembrane</keyword>
<dbReference type="OrthoDB" id="2376984at2759"/>
<dbReference type="PANTHER" id="PTHR21444:SF15">
    <property type="entry name" value="RECEPTOR FOR RETINOL UPTAKE STRA6"/>
    <property type="match status" value="1"/>
</dbReference>
<dbReference type="AlphaFoldDB" id="A0A210QEL9"/>
<keyword evidence="7" id="KW-0675">Receptor</keyword>
<dbReference type="GO" id="GO:0071939">
    <property type="term" value="P:vitamin A import into cell"/>
    <property type="evidence" value="ECO:0007669"/>
    <property type="project" value="TreeGrafter"/>
</dbReference>
<evidence type="ECO:0000313" key="10">
    <source>
        <dbReference type="Proteomes" id="UP000242188"/>
    </source>
</evidence>
<feature type="transmembrane region" description="Helical" evidence="8">
    <location>
        <begin position="424"/>
        <end position="450"/>
    </location>
</feature>
<keyword evidence="3" id="KW-1003">Cell membrane</keyword>
<dbReference type="GO" id="GO:0034632">
    <property type="term" value="F:retinol transmembrane transporter activity"/>
    <property type="evidence" value="ECO:0007669"/>
    <property type="project" value="InterPro"/>
</dbReference>
<dbReference type="GO" id="GO:0038023">
    <property type="term" value="F:signaling receptor activity"/>
    <property type="evidence" value="ECO:0007669"/>
    <property type="project" value="InterPro"/>
</dbReference>
<evidence type="ECO:0000256" key="2">
    <source>
        <dbReference type="ARBA" id="ARBA00022448"/>
    </source>
</evidence>